<name>A0AAV7VSY6_PLEWA</name>
<evidence type="ECO:0000256" key="1">
    <source>
        <dbReference type="SAM" id="MobiDB-lite"/>
    </source>
</evidence>
<keyword evidence="3" id="KW-1185">Reference proteome</keyword>
<proteinExistence type="predicted"/>
<dbReference type="Proteomes" id="UP001066276">
    <property type="component" value="Chromosome 2_1"/>
</dbReference>
<protein>
    <submittedName>
        <fullName evidence="2">Uncharacterized protein</fullName>
    </submittedName>
</protein>
<accession>A0AAV7VSY6</accession>
<dbReference type="EMBL" id="JANPWB010000003">
    <property type="protein sequence ID" value="KAJ1204418.1"/>
    <property type="molecule type" value="Genomic_DNA"/>
</dbReference>
<comment type="caution">
    <text evidence="2">The sequence shown here is derived from an EMBL/GenBank/DDBJ whole genome shotgun (WGS) entry which is preliminary data.</text>
</comment>
<organism evidence="2 3">
    <name type="scientific">Pleurodeles waltl</name>
    <name type="common">Iberian ribbed newt</name>
    <dbReference type="NCBI Taxonomy" id="8319"/>
    <lineage>
        <taxon>Eukaryota</taxon>
        <taxon>Metazoa</taxon>
        <taxon>Chordata</taxon>
        <taxon>Craniata</taxon>
        <taxon>Vertebrata</taxon>
        <taxon>Euteleostomi</taxon>
        <taxon>Amphibia</taxon>
        <taxon>Batrachia</taxon>
        <taxon>Caudata</taxon>
        <taxon>Salamandroidea</taxon>
        <taxon>Salamandridae</taxon>
        <taxon>Pleurodelinae</taxon>
        <taxon>Pleurodeles</taxon>
    </lineage>
</organism>
<dbReference type="AlphaFoldDB" id="A0AAV7VSY6"/>
<reference evidence="2" key="1">
    <citation type="journal article" date="2022" name="bioRxiv">
        <title>Sequencing and chromosome-scale assembly of the giantPleurodeles waltlgenome.</title>
        <authorList>
            <person name="Brown T."/>
            <person name="Elewa A."/>
            <person name="Iarovenko S."/>
            <person name="Subramanian E."/>
            <person name="Araus A.J."/>
            <person name="Petzold A."/>
            <person name="Susuki M."/>
            <person name="Suzuki K.-i.T."/>
            <person name="Hayashi T."/>
            <person name="Toyoda A."/>
            <person name="Oliveira C."/>
            <person name="Osipova E."/>
            <person name="Leigh N.D."/>
            <person name="Simon A."/>
            <person name="Yun M.H."/>
        </authorList>
    </citation>
    <scope>NUCLEOTIDE SEQUENCE</scope>
    <source>
        <strain evidence="2">20211129_DDA</strain>
        <tissue evidence="2">Liver</tissue>
    </source>
</reference>
<sequence>MGAPRIGADLQLCPCCIRTAWPLHKYRGAAARLHFQGSRGRASTGMLPALPCLHQDPVGKPASEQLLFGDFDVRELLSSQASTYQPFRMTPKRPSGPGVRTRPPRAEVDPPGGWFGPPSSLCSPISITPFRNGGKK</sequence>
<feature type="region of interest" description="Disordered" evidence="1">
    <location>
        <begin position="82"/>
        <end position="136"/>
    </location>
</feature>
<evidence type="ECO:0000313" key="2">
    <source>
        <dbReference type="EMBL" id="KAJ1204418.1"/>
    </source>
</evidence>
<evidence type="ECO:0000313" key="3">
    <source>
        <dbReference type="Proteomes" id="UP001066276"/>
    </source>
</evidence>
<gene>
    <name evidence="2" type="ORF">NDU88_008196</name>
</gene>